<dbReference type="OrthoDB" id="8707547at2759"/>
<comment type="similarity">
    <text evidence="2">Belongs to the MLF family.</text>
</comment>
<dbReference type="GO" id="GO:0005737">
    <property type="term" value="C:cytoplasm"/>
    <property type="evidence" value="ECO:0007669"/>
    <property type="project" value="UniProtKB-SubCell"/>
</dbReference>
<evidence type="ECO:0000256" key="2">
    <source>
        <dbReference type="ARBA" id="ARBA00008332"/>
    </source>
</evidence>
<sequence>MQGGRGGRNPFSGFGDPFAGFGGFGSFGSQRSLMSSFFGGRDPFDDPFFTRPFGGMFESSFFGSGGSPFPGMQPPAFLEHQAAEPMPSRGPIIEEINSDGEKEETDEKIKEKPRKHARSSSEPYVEVPDDEAEGRRNRHLQLRNDFNRITNTESQPQTRSFTFQSSTVTYGSADGAYHTSSKIMRTGSDGVIFEESKEADSATRQASHRLSRGLHNKGHTVMRKLKSDGRVDTRQTLHNLNEGELAGFEEAWEGSAGKHLPGWMANAGSHATVGVSGLASQGGWALPSTEPSGNMIAHNRKIAGSSRSEHLGKTDDTQGIRDKSANPPRRRKR</sequence>
<dbReference type="InParanoid" id="A0A7J7C6Z7"/>
<keyword evidence="3" id="KW-0963">Cytoplasm</keyword>
<dbReference type="InterPro" id="IPR019376">
    <property type="entry name" value="Myeloid_leukemia_factor"/>
</dbReference>
<dbReference type="Pfam" id="PF10248">
    <property type="entry name" value="Mlf1IP"/>
    <property type="match status" value="1"/>
</dbReference>
<proteinExistence type="inferred from homology"/>
<gene>
    <name evidence="6" type="ORF">HS088_TW20G00275</name>
</gene>
<dbReference type="AlphaFoldDB" id="A0A7J7C6Z7"/>
<evidence type="ECO:0000256" key="4">
    <source>
        <dbReference type="ARBA" id="ARBA00022553"/>
    </source>
</evidence>
<feature type="region of interest" description="Disordered" evidence="5">
    <location>
        <begin position="82"/>
        <end position="136"/>
    </location>
</feature>
<keyword evidence="7" id="KW-1185">Reference proteome</keyword>
<dbReference type="FunCoup" id="A0A7J7C6Z7">
    <property type="interactions" value="2061"/>
</dbReference>
<name>A0A7J7C6Z7_TRIWF</name>
<protein>
    <submittedName>
        <fullName evidence="6">Myeloid leukemia factor 1-like isoform X2</fullName>
    </submittedName>
</protein>
<evidence type="ECO:0000256" key="3">
    <source>
        <dbReference type="ARBA" id="ARBA00022490"/>
    </source>
</evidence>
<reference evidence="6 7" key="1">
    <citation type="journal article" date="2020" name="Nat. Commun.">
        <title>Genome of Tripterygium wilfordii and identification of cytochrome P450 involved in triptolide biosynthesis.</title>
        <authorList>
            <person name="Tu L."/>
            <person name="Su P."/>
            <person name="Zhang Z."/>
            <person name="Gao L."/>
            <person name="Wang J."/>
            <person name="Hu T."/>
            <person name="Zhou J."/>
            <person name="Zhang Y."/>
            <person name="Zhao Y."/>
            <person name="Liu Y."/>
            <person name="Song Y."/>
            <person name="Tong Y."/>
            <person name="Lu Y."/>
            <person name="Yang J."/>
            <person name="Xu C."/>
            <person name="Jia M."/>
            <person name="Peters R.J."/>
            <person name="Huang L."/>
            <person name="Gao W."/>
        </authorList>
    </citation>
    <scope>NUCLEOTIDE SEQUENCE [LARGE SCALE GENOMIC DNA]</scope>
    <source>
        <strain evidence="7">cv. XIE 37</strain>
        <tissue evidence="6">Leaf</tissue>
    </source>
</reference>
<accession>A0A7J7C6Z7</accession>
<comment type="caution">
    <text evidence="6">The sequence shown here is derived from an EMBL/GenBank/DDBJ whole genome shotgun (WGS) entry which is preliminary data.</text>
</comment>
<evidence type="ECO:0000313" key="7">
    <source>
        <dbReference type="Proteomes" id="UP000593562"/>
    </source>
</evidence>
<feature type="compositionally biased region" description="Basic and acidic residues" evidence="5">
    <location>
        <begin position="307"/>
        <end position="324"/>
    </location>
</feature>
<comment type="subcellular location">
    <subcellularLocation>
        <location evidence="1">Cytoplasm</location>
    </subcellularLocation>
</comment>
<evidence type="ECO:0000256" key="5">
    <source>
        <dbReference type="SAM" id="MobiDB-lite"/>
    </source>
</evidence>
<evidence type="ECO:0000313" key="6">
    <source>
        <dbReference type="EMBL" id="KAF5729908.1"/>
    </source>
</evidence>
<feature type="region of interest" description="Disordered" evidence="5">
    <location>
        <begin position="284"/>
        <end position="333"/>
    </location>
</feature>
<evidence type="ECO:0000256" key="1">
    <source>
        <dbReference type="ARBA" id="ARBA00004496"/>
    </source>
</evidence>
<dbReference type="PANTHER" id="PTHR13105">
    <property type="entry name" value="MYELOID LEUKEMIA FACTOR"/>
    <property type="match status" value="1"/>
</dbReference>
<keyword evidence="4" id="KW-0597">Phosphoprotein</keyword>
<dbReference type="EMBL" id="JAAARO010000020">
    <property type="protein sequence ID" value="KAF5729908.1"/>
    <property type="molecule type" value="Genomic_DNA"/>
</dbReference>
<organism evidence="6 7">
    <name type="scientific">Tripterygium wilfordii</name>
    <name type="common">Thunder God vine</name>
    <dbReference type="NCBI Taxonomy" id="458696"/>
    <lineage>
        <taxon>Eukaryota</taxon>
        <taxon>Viridiplantae</taxon>
        <taxon>Streptophyta</taxon>
        <taxon>Embryophyta</taxon>
        <taxon>Tracheophyta</taxon>
        <taxon>Spermatophyta</taxon>
        <taxon>Magnoliopsida</taxon>
        <taxon>eudicotyledons</taxon>
        <taxon>Gunneridae</taxon>
        <taxon>Pentapetalae</taxon>
        <taxon>rosids</taxon>
        <taxon>fabids</taxon>
        <taxon>Celastrales</taxon>
        <taxon>Celastraceae</taxon>
        <taxon>Tripterygium</taxon>
    </lineage>
</organism>
<dbReference type="Proteomes" id="UP000593562">
    <property type="component" value="Unassembled WGS sequence"/>
</dbReference>